<dbReference type="FunFam" id="3.40.50.300:FF:000339">
    <property type="entry name" value="Uridine kinase"/>
    <property type="match status" value="1"/>
</dbReference>
<comment type="similarity">
    <text evidence="6">Belongs to the uridine kinase family.</text>
</comment>
<dbReference type="EC" id="2.7.1.48" evidence="6"/>
<dbReference type="EMBL" id="CAKXYY010000030">
    <property type="protein sequence ID" value="CAH2355663.1"/>
    <property type="molecule type" value="Genomic_DNA"/>
</dbReference>
<dbReference type="SUPFAM" id="SSF53271">
    <property type="entry name" value="PRTase-like"/>
    <property type="match status" value="1"/>
</dbReference>
<dbReference type="InterPro" id="IPR006083">
    <property type="entry name" value="PRK/URK"/>
</dbReference>
<dbReference type="Gene3D" id="3.40.50.2020">
    <property type="match status" value="1"/>
</dbReference>
<dbReference type="CDD" id="cd02023">
    <property type="entry name" value="UMPK"/>
    <property type="match status" value="1"/>
</dbReference>
<comment type="pathway">
    <text evidence="2 6">Pyrimidine metabolism; CTP biosynthesis via salvage pathway; CTP from cytidine: step 1/3.</text>
</comment>
<comment type="catalytic activity">
    <reaction evidence="6">
        <text>uridine + ATP = UMP + ADP + H(+)</text>
        <dbReference type="Rhea" id="RHEA:16825"/>
        <dbReference type="ChEBI" id="CHEBI:15378"/>
        <dbReference type="ChEBI" id="CHEBI:16704"/>
        <dbReference type="ChEBI" id="CHEBI:30616"/>
        <dbReference type="ChEBI" id="CHEBI:57865"/>
        <dbReference type="ChEBI" id="CHEBI:456216"/>
        <dbReference type="EC" id="2.7.1.48"/>
    </reaction>
</comment>
<feature type="compositionally biased region" description="Low complexity" evidence="7">
    <location>
        <begin position="17"/>
        <end position="31"/>
    </location>
</feature>
<evidence type="ECO:0000256" key="4">
    <source>
        <dbReference type="ARBA" id="ARBA00022741"/>
    </source>
</evidence>
<dbReference type="InterPro" id="IPR029057">
    <property type="entry name" value="PRTase-like"/>
</dbReference>
<keyword evidence="4 6" id="KW-0547">Nucleotide-binding</keyword>
<dbReference type="GO" id="GO:0004849">
    <property type="term" value="F:uridine kinase activity"/>
    <property type="evidence" value="ECO:0007669"/>
    <property type="project" value="UniProtKB-EC"/>
</dbReference>
<feature type="region of interest" description="Disordered" evidence="7">
    <location>
        <begin position="1"/>
        <end position="32"/>
    </location>
</feature>
<organism evidence="10 11">
    <name type="scientific">[Candida] railenensis</name>
    <dbReference type="NCBI Taxonomy" id="45579"/>
    <lineage>
        <taxon>Eukaryota</taxon>
        <taxon>Fungi</taxon>
        <taxon>Dikarya</taxon>
        <taxon>Ascomycota</taxon>
        <taxon>Saccharomycotina</taxon>
        <taxon>Pichiomycetes</taxon>
        <taxon>Debaryomycetaceae</taxon>
        <taxon>Kurtzmaniella</taxon>
    </lineage>
</organism>
<evidence type="ECO:0000259" key="9">
    <source>
        <dbReference type="Pfam" id="PF14681"/>
    </source>
</evidence>
<dbReference type="Proteomes" id="UP000837801">
    <property type="component" value="Unassembled WGS sequence"/>
</dbReference>
<comment type="catalytic activity">
    <reaction evidence="6">
        <text>cytidine + ATP = CMP + ADP + H(+)</text>
        <dbReference type="Rhea" id="RHEA:24674"/>
        <dbReference type="ChEBI" id="CHEBI:15378"/>
        <dbReference type="ChEBI" id="CHEBI:17562"/>
        <dbReference type="ChEBI" id="CHEBI:30616"/>
        <dbReference type="ChEBI" id="CHEBI:60377"/>
        <dbReference type="ChEBI" id="CHEBI:456216"/>
        <dbReference type="EC" id="2.7.1.48"/>
    </reaction>
</comment>
<evidence type="ECO:0000256" key="1">
    <source>
        <dbReference type="ARBA" id="ARBA00004690"/>
    </source>
</evidence>
<evidence type="ECO:0000313" key="10">
    <source>
        <dbReference type="EMBL" id="CAH2355663.1"/>
    </source>
</evidence>
<dbReference type="PANTHER" id="PTHR10285">
    <property type="entry name" value="URIDINE KINASE"/>
    <property type="match status" value="1"/>
</dbReference>
<dbReference type="Gene3D" id="3.40.50.300">
    <property type="entry name" value="P-loop containing nucleotide triphosphate hydrolases"/>
    <property type="match status" value="1"/>
</dbReference>
<evidence type="ECO:0000256" key="7">
    <source>
        <dbReference type="SAM" id="MobiDB-lite"/>
    </source>
</evidence>
<gene>
    <name evidence="10" type="ORF">CLIB1423_30S00980</name>
</gene>
<keyword evidence="11" id="KW-1185">Reference proteome</keyword>
<dbReference type="Pfam" id="PF00485">
    <property type="entry name" value="PRK"/>
    <property type="match status" value="1"/>
</dbReference>
<dbReference type="NCBIfam" id="NF004018">
    <property type="entry name" value="PRK05480.1"/>
    <property type="match status" value="1"/>
</dbReference>
<evidence type="ECO:0000256" key="6">
    <source>
        <dbReference type="RuleBase" id="RU003825"/>
    </source>
</evidence>
<dbReference type="SUPFAM" id="SSF52540">
    <property type="entry name" value="P-loop containing nucleoside triphosphate hydrolases"/>
    <property type="match status" value="1"/>
</dbReference>
<evidence type="ECO:0000259" key="8">
    <source>
        <dbReference type="Pfam" id="PF00485"/>
    </source>
</evidence>
<dbReference type="GO" id="GO:0008655">
    <property type="term" value="P:pyrimidine-containing compound salvage"/>
    <property type="evidence" value="ECO:0007669"/>
    <property type="project" value="UniProtKB-ARBA"/>
</dbReference>
<dbReference type="InterPro" id="IPR000836">
    <property type="entry name" value="PRTase_dom"/>
</dbReference>
<dbReference type="PRINTS" id="PR00988">
    <property type="entry name" value="URIDINKINASE"/>
</dbReference>
<feature type="domain" description="Phosphoribosyltransferase" evidence="9">
    <location>
        <begin position="309"/>
        <end position="495"/>
    </location>
</feature>
<evidence type="ECO:0000256" key="5">
    <source>
        <dbReference type="ARBA" id="ARBA00022777"/>
    </source>
</evidence>
<evidence type="ECO:0000313" key="11">
    <source>
        <dbReference type="Proteomes" id="UP000837801"/>
    </source>
</evidence>
<evidence type="ECO:0000256" key="2">
    <source>
        <dbReference type="ARBA" id="ARBA00004784"/>
    </source>
</evidence>
<comment type="pathway">
    <text evidence="1 6">Pyrimidine metabolism; UMP biosynthesis via salvage pathway; UMP from uridine: step 1/1.</text>
</comment>
<proteinExistence type="inferred from homology"/>
<dbReference type="InterPro" id="IPR000764">
    <property type="entry name" value="Uridine_kinase-like"/>
</dbReference>
<keyword evidence="5 6" id="KW-0418">Kinase</keyword>
<feature type="domain" description="Phosphoribulokinase/uridine kinase" evidence="8">
    <location>
        <begin position="76"/>
        <end position="262"/>
    </location>
</feature>
<protein>
    <recommendedName>
        <fullName evidence="6">Uridine kinase</fullName>
        <ecNumber evidence="6">2.7.1.48</ecNumber>
    </recommendedName>
</protein>
<dbReference type="AlphaFoldDB" id="A0A9P0QW07"/>
<sequence length="542" mass="60968">MVTHKGHRIHPDDENTSFFSPSPVPSFSGSGIQSRDNIHLASSLSLNDSSKLTRSNSVATNADIPSYTPPWTTPYIIGVAGYSGSGKTSISQRIIQELNQPWTILLSFDNFYNPLNKEQRQQAFDCEFDFDEPASLDFDLLCECVSSLKAGNKTEIPNYSFVDHNRTGKSSTIYGANVIIIEGIYALYDQRLLDMMDVKIFVDTDLDICLGRRLSRDILDRGRELMGAIKQWEKFVKPNAVRYVMHTMNNADLVIPRGMDNIVGINMMIKHIQNQLSLKSELHLEHLQRLGLTHDLNLSKKENIKILPSTNHTNGVNSILLSKDTDRTDFIFYFDIIAFKIIEHALEFLTEFEENIPISTYGNYTYNGMKSKDEIIAVNIIRSGDCFMSSVKKTFPEIAIGKLLIQSDSMTGEPQLHTESLPKSIKNVSKTGRKIFLFDAQIISGAASIMAIQVLVDYGISVKDIILCSYLSTEIGIRRIIHAFPDVKLVLGKVSSMNSSQEEGLVRGEVVDKIDGYNLEGFKDTDWVFSNRYIDSLYFGTD</sequence>
<keyword evidence="3 6" id="KW-0808">Transferase</keyword>
<dbReference type="NCBIfam" id="TIGR00235">
    <property type="entry name" value="udk"/>
    <property type="match status" value="1"/>
</dbReference>
<evidence type="ECO:0000256" key="3">
    <source>
        <dbReference type="ARBA" id="ARBA00022679"/>
    </source>
</evidence>
<name>A0A9P0QW07_9ASCO</name>
<dbReference type="GO" id="GO:0005524">
    <property type="term" value="F:ATP binding"/>
    <property type="evidence" value="ECO:0007669"/>
    <property type="project" value="UniProtKB-KW"/>
</dbReference>
<comment type="caution">
    <text evidence="10">The sequence shown here is derived from an EMBL/GenBank/DDBJ whole genome shotgun (WGS) entry which is preliminary data.</text>
</comment>
<dbReference type="Pfam" id="PF14681">
    <property type="entry name" value="UPRTase"/>
    <property type="match status" value="1"/>
</dbReference>
<keyword evidence="6" id="KW-0067">ATP-binding</keyword>
<dbReference type="OrthoDB" id="738517at2759"/>
<accession>A0A9P0QW07</accession>
<dbReference type="InterPro" id="IPR027417">
    <property type="entry name" value="P-loop_NTPase"/>
</dbReference>
<reference evidence="10" key="1">
    <citation type="submission" date="2022-03" db="EMBL/GenBank/DDBJ databases">
        <authorList>
            <person name="Legras J.-L."/>
            <person name="Devillers H."/>
            <person name="Grondin C."/>
        </authorList>
    </citation>
    <scope>NUCLEOTIDE SEQUENCE</scope>
    <source>
        <strain evidence="10">CLIB 1423</strain>
    </source>
</reference>